<evidence type="ECO:0000313" key="3">
    <source>
        <dbReference type="EMBL" id="MFC6253872.1"/>
    </source>
</evidence>
<name>A0ABW1T8C4_9LACO</name>
<evidence type="ECO:0000256" key="1">
    <source>
        <dbReference type="ARBA" id="ARBA00022801"/>
    </source>
</evidence>
<feature type="domain" description="Alpha/beta hydrolase fold-3" evidence="2">
    <location>
        <begin position="35"/>
        <end position="242"/>
    </location>
</feature>
<organism evidence="3 4">
    <name type="scientific">Secundilactobacillus hailunensis</name>
    <dbReference type="NCBI Taxonomy" id="2559923"/>
    <lineage>
        <taxon>Bacteria</taxon>
        <taxon>Bacillati</taxon>
        <taxon>Bacillota</taxon>
        <taxon>Bacilli</taxon>
        <taxon>Lactobacillales</taxon>
        <taxon>Lactobacillaceae</taxon>
        <taxon>Secundilactobacillus</taxon>
    </lineage>
</organism>
<evidence type="ECO:0000259" key="2">
    <source>
        <dbReference type="Pfam" id="PF07859"/>
    </source>
</evidence>
<dbReference type="EMBL" id="JBHSSA010000037">
    <property type="protein sequence ID" value="MFC6253872.1"/>
    <property type="molecule type" value="Genomic_DNA"/>
</dbReference>
<dbReference type="Proteomes" id="UP001596190">
    <property type="component" value="Unassembled WGS sequence"/>
</dbReference>
<dbReference type="InterPro" id="IPR029058">
    <property type="entry name" value="AB_hydrolase_fold"/>
</dbReference>
<dbReference type="Pfam" id="PF07859">
    <property type="entry name" value="Abhydrolase_3"/>
    <property type="match status" value="1"/>
</dbReference>
<evidence type="ECO:0000313" key="4">
    <source>
        <dbReference type="Proteomes" id="UP001596190"/>
    </source>
</evidence>
<proteinExistence type="predicted"/>
<gene>
    <name evidence="3" type="ORF">ACFP1H_04670</name>
</gene>
<reference evidence="4" key="1">
    <citation type="journal article" date="2019" name="Int. J. Syst. Evol. Microbiol.">
        <title>The Global Catalogue of Microorganisms (GCM) 10K type strain sequencing project: providing services to taxonomists for standard genome sequencing and annotation.</title>
        <authorList>
            <consortium name="The Broad Institute Genomics Platform"/>
            <consortium name="The Broad Institute Genome Sequencing Center for Infectious Disease"/>
            <person name="Wu L."/>
            <person name="Ma J."/>
        </authorList>
    </citation>
    <scope>NUCLEOTIDE SEQUENCE [LARGE SCALE GENOMIC DNA]</scope>
    <source>
        <strain evidence="4">CCM 8950</strain>
    </source>
</reference>
<dbReference type="GO" id="GO:0016787">
    <property type="term" value="F:hydrolase activity"/>
    <property type="evidence" value="ECO:0007669"/>
    <property type="project" value="UniProtKB-KW"/>
</dbReference>
<comment type="caution">
    <text evidence="3">The sequence shown here is derived from an EMBL/GenBank/DDBJ whole genome shotgun (WGS) entry which is preliminary data.</text>
</comment>
<keyword evidence="4" id="KW-1185">Reference proteome</keyword>
<sequence>MGKMQVKHDIVYDENRHLTLDAYHDGTKPFLGLIIDIHGGGWFRGDKGKDADWASRLADLGYMVLVPNYRMTPDVYYPEPLADMASLMEWISRSEYNQMPIGVVGSSAGGNMAVEMAIRYGIPAVSLSGILDIDDWLANHKDVVPAEGDTSGFNQQASSTINQNGANDAFYKWFVMNYFNQRTDELTAATPVHRVTSETGPMYLANSLNEFVPTSGILSMADALTDVGVPFELNMVPGTRHAKGYLDDVYDETVDFLRHHVLVKHVDAV</sequence>
<dbReference type="Gene3D" id="3.40.50.1820">
    <property type="entry name" value="alpha/beta hydrolase"/>
    <property type="match status" value="1"/>
</dbReference>
<protein>
    <submittedName>
        <fullName evidence="3">Alpha/beta hydrolase</fullName>
    </submittedName>
</protein>
<dbReference type="RefSeq" id="WP_373278619.1">
    <property type="nucleotide sequence ID" value="NZ_BJDO01000003.1"/>
</dbReference>
<dbReference type="InterPro" id="IPR013094">
    <property type="entry name" value="AB_hydrolase_3"/>
</dbReference>
<dbReference type="InterPro" id="IPR050300">
    <property type="entry name" value="GDXG_lipolytic_enzyme"/>
</dbReference>
<keyword evidence="1 3" id="KW-0378">Hydrolase</keyword>
<accession>A0ABW1T8C4</accession>
<dbReference type="SUPFAM" id="SSF53474">
    <property type="entry name" value="alpha/beta-Hydrolases"/>
    <property type="match status" value="1"/>
</dbReference>
<dbReference type="PANTHER" id="PTHR48081">
    <property type="entry name" value="AB HYDROLASE SUPERFAMILY PROTEIN C4A8.06C"/>
    <property type="match status" value="1"/>
</dbReference>